<protein>
    <submittedName>
        <fullName evidence="1">Uncharacterized protein</fullName>
    </submittedName>
</protein>
<gene>
    <name evidence="1" type="ORF">K466DRAFT_144878</name>
</gene>
<proteinExistence type="predicted"/>
<name>A0A5C3PCI3_9APHY</name>
<dbReference type="AlphaFoldDB" id="A0A5C3PCI3"/>
<dbReference type="Proteomes" id="UP000308197">
    <property type="component" value="Unassembled WGS sequence"/>
</dbReference>
<accession>A0A5C3PCI3</accession>
<reference evidence="1 2" key="1">
    <citation type="journal article" date="2019" name="Nat. Ecol. Evol.">
        <title>Megaphylogeny resolves global patterns of mushroom evolution.</title>
        <authorList>
            <person name="Varga T."/>
            <person name="Krizsan K."/>
            <person name="Foldi C."/>
            <person name="Dima B."/>
            <person name="Sanchez-Garcia M."/>
            <person name="Sanchez-Ramirez S."/>
            <person name="Szollosi G.J."/>
            <person name="Szarkandi J.G."/>
            <person name="Papp V."/>
            <person name="Albert L."/>
            <person name="Andreopoulos W."/>
            <person name="Angelini C."/>
            <person name="Antonin V."/>
            <person name="Barry K.W."/>
            <person name="Bougher N.L."/>
            <person name="Buchanan P."/>
            <person name="Buyck B."/>
            <person name="Bense V."/>
            <person name="Catcheside P."/>
            <person name="Chovatia M."/>
            <person name="Cooper J."/>
            <person name="Damon W."/>
            <person name="Desjardin D."/>
            <person name="Finy P."/>
            <person name="Geml J."/>
            <person name="Haridas S."/>
            <person name="Hughes K."/>
            <person name="Justo A."/>
            <person name="Karasinski D."/>
            <person name="Kautmanova I."/>
            <person name="Kiss B."/>
            <person name="Kocsube S."/>
            <person name="Kotiranta H."/>
            <person name="LaButti K.M."/>
            <person name="Lechner B.E."/>
            <person name="Liimatainen K."/>
            <person name="Lipzen A."/>
            <person name="Lukacs Z."/>
            <person name="Mihaltcheva S."/>
            <person name="Morgado L.N."/>
            <person name="Niskanen T."/>
            <person name="Noordeloos M.E."/>
            <person name="Ohm R.A."/>
            <person name="Ortiz-Santana B."/>
            <person name="Ovrebo C."/>
            <person name="Racz N."/>
            <person name="Riley R."/>
            <person name="Savchenko A."/>
            <person name="Shiryaev A."/>
            <person name="Soop K."/>
            <person name="Spirin V."/>
            <person name="Szebenyi C."/>
            <person name="Tomsovsky M."/>
            <person name="Tulloss R.E."/>
            <person name="Uehling J."/>
            <person name="Grigoriev I.V."/>
            <person name="Vagvolgyi C."/>
            <person name="Papp T."/>
            <person name="Martin F.M."/>
            <person name="Miettinen O."/>
            <person name="Hibbett D.S."/>
            <person name="Nagy L.G."/>
        </authorList>
    </citation>
    <scope>NUCLEOTIDE SEQUENCE [LARGE SCALE GENOMIC DNA]</scope>
    <source>
        <strain evidence="1 2">HHB13444</strain>
    </source>
</reference>
<evidence type="ECO:0000313" key="1">
    <source>
        <dbReference type="EMBL" id="TFK86629.1"/>
    </source>
</evidence>
<keyword evidence="2" id="KW-1185">Reference proteome</keyword>
<evidence type="ECO:0000313" key="2">
    <source>
        <dbReference type="Proteomes" id="UP000308197"/>
    </source>
</evidence>
<dbReference type="InParanoid" id="A0A5C3PCI3"/>
<dbReference type="EMBL" id="ML211191">
    <property type="protein sequence ID" value="TFK86629.1"/>
    <property type="molecule type" value="Genomic_DNA"/>
</dbReference>
<organism evidence="1 2">
    <name type="scientific">Polyporus arcularius HHB13444</name>
    <dbReference type="NCBI Taxonomy" id="1314778"/>
    <lineage>
        <taxon>Eukaryota</taxon>
        <taxon>Fungi</taxon>
        <taxon>Dikarya</taxon>
        <taxon>Basidiomycota</taxon>
        <taxon>Agaricomycotina</taxon>
        <taxon>Agaricomycetes</taxon>
        <taxon>Polyporales</taxon>
        <taxon>Polyporaceae</taxon>
        <taxon>Polyporus</taxon>
    </lineage>
</organism>
<sequence length="139" mass="15230">MRSSLVSALCSRVGSPSARGPNSYRRLNVQRPPRGILLLPVARTYESIQLAGCGHPMPITRVSGDSSSFLKLKHRRRSVPDGSDFCSHSALGVTTELRSTREYMDSSRVCLIGRSAALSTLKVRLPHGIVRAIVYIHSE</sequence>